<keyword evidence="3" id="KW-0472">Membrane</keyword>
<accession>A0A382VZI2</accession>
<organism evidence="5">
    <name type="scientific">marine metagenome</name>
    <dbReference type="NCBI Taxonomy" id="408172"/>
    <lineage>
        <taxon>unclassified sequences</taxon>
        <taxon>metagenomes</taxon>
        <taxon>ecological metagenomes</taxon>
    </lineage>
</organism>
<reference evidence="5" key="1">
    <citation type="submission" date="2018-05" db="EMBL/GenBank/DDBJ databases">
        <authorList>
            <person name="Lanie J.A."/>
            <person name="Ng W.-L."/>
            <person name="Kazmierczak K.M."/>
            <person name="Andrzejewski T.M."/>
            <person name="Davidsen T.M."/>
            <person name="Wayne K.J."/>
            <person name="Tettelin H."/>
            <person name="Glass J.I."/>
            <person name="Rusch D."/>
            <person name="Podicherti R."/>
            <person name="Tsui H.-C.T."/>
            <person name="Winkler M.E."/>
        </authorList>
    </citation>
    <scope>NUCLEOTIDE SEQUENCE</scope>
</reference>
<dbReference type="InterPro" id="IPR006683">
    <property type="entry name" value="Thioestr_dom"/>
</dbReference>
<evidence type="ECO:0000259" key="4">
    <source>
        <dbReference type="Pfam" id="PF03061"/>
    </source>
</evidence>
<gene>
    <name evidence="5" type="ORF">METZ01_LOCUS404654</name>
</gene>
<name>A0A382VZI2_9ZZZZ</name>
<keyword evidence="3" id="KW-1133">Transmembrane helix</keyword>
<dbReference type="AlphaFoldDB" id="A0A382VZI2"/>
<protein>
    <recommendedName>
        <fullName evidence="4">Thioesterase domain-containing protein</fullName>
    </recommendedName>
</protein>
<evidence type="ECO:0000256" key="3">
    <source>
        <dbReference type="SAM" id="Phobius"/>
    </source>
</evidence>
<feature type="transmembrane region" description="Helical" evidence="3">
    <location>
        <begin position="12"/>
        <end position="32"/>
    </location>
</feature>
<feature type="non-terminal residue" evidence="5">
    <location>
        <position position="1"/>
    </location>
</feature>
<dbReference type="SUPFAM" id="SSF54637">
    <property type="entry name" value="Thioesterase/thiol ester dehydrase-isomerase"/>
    <property type="match status" value="1"/>
</dbReference>
<dbReference type="PANTHER" id="PTHR21660">
    <property type="entry name" value="THIOESTERASE SUPERFAMILY MEMBER-RELATED"/>
    <property type="match status" value="1"/>
</dbReference>
<evidence type="ECO:0000256" key="1">
    <source>
        <dbReference type="ARBA" id="ARBA00008324"/>
    </source>
</evidence>
<sequence length="97" mass="10636">QFERQPDTNQWHGGVLASLVDIAGFSALMLVAKDRPLLTLNFSINFLRLAVSDTLIATAKVTRSGRTVGFVEVIVHNQEKEVVVTGHACYAIRPSQT</sequence>
<dbReference type="InterPro" id="IPR003736">
    <property type="entry name" value="PAAI_dom"/>
</dbReference>
<dbReference type="EMBL" id="UINC01155758">
    <property type="protein sequence ID" value="SVD51800.1"/>
    <property type="molecule type" value="Genomic_DNA"/>
</dbReference>
<dbReference type="InterPro" id="IPR039298">
    <property type="entry name" value="ACOT13"/>
</dbReference>
<keyword evidence="2" id="KW-0378">Hydrolase</keyword>
<keyword evidence="3" id="KW-0812">Transmembrane</keyword>
<evidence type="ECO:0000313" key="5">
    <source>
        <dbReference type="EMBL" id="SVD51800.1"/>
    </source>
</evidence>
<dbReference type="NCBIfam" id="TIGR00369">
    <property type="entry name" value="unchar_dom_1"/>
    <property type="match status" value="1"/>
</dbReference>
<dbReference type="Gene3D" id="3.10.129.10">
    <property type="entry name" value="Hotdog Thioesterase"/>
    <property type="match status" value="1"/>
</dbReference>
<feature type="domain" description="Thioesterase" evidence="4">
    <location>
        <begin position="11"/>
        <end position="83"/>
    </location>
</feature>
<dbReference type="PANTHER" id="PTHR21660:SF1">
    <property type="entry name" value="ACYL-COENZYME A THIOESTERASE 13"/>
    <property type="match status" value="1"/>
</dbReference>
<dbReference type="GO" id="GO:0047617">
    <property type="term" value="F:fatty acyl-CoA hydrolase activity"/>
    <property type="evidence" value="ECO:0007669"/>
    <property type="project" value="InterPro"/>
</dbReference>
<dbReference type="InterPro" id="IPR029069">
    <property type="entry name" value="HotDog_dom_sf"/>
</dbReference>
<dbReference type="CDD" id="cd03443">
    <property type="entry name" value="PaaI_thioesterase"/>
    <property type="match status" value="1"/>
</dbReference>
<proteinExistence type="inferred from homology"/>
<dbReference type="Pfam" id="PF03061">
    <property type="entry name" value="4HBT"/>
    <property type="match status" value="1"/>
</dbReference>
<evidence type="ECO:0000256" key="2">
    <source>
        <dbReference type="ARBA" id="ARBA00022801"/>
    </source>
</evidence>
<comment type="similarity">
    <text evidence="1">Belongs to the thioesterase PaaI family.</text>
</comment>